<evidence type="ECO:0000256" key="6">
    <source>
        <dbReference type="SAM" id="Phobius"/>
    </source>
</evidence>
<keyword evidence="3 6" id="KW-0812">Transmembrane</keyword>
<evidence type="ECO:0000256" key="4">
    <source>
        <dbReference type="ARBA" id="ARBA00022989"/>
    </source>
</evidence>
<sequence length="550" mass="60649">MGSKLLRGTFILTLGTLISKVLGILYVIPFYAIIGGDKPALLYNFGYVPYQLFLSVATAGIPLAVAKYIAKYNAMEEYKIGRRLFKTGIYLMILSGIICFIAMYSLAPFLAGLQQLEGGYSLEDGVQVIRAVSFALLIIPVMSLLRGFFQGYNSMGPSAVSQVVEQIVRIVFLLASTFVVMYVVKGSVVTAISFATFSAFVGALASLVILLWYFFKRKKGLDRTLLSDRGELEVSISTLYKQILLSAIPFIIVGSATSLYQLIDQFTLGRVLQYIGITADKVNSYVAIINFDVQKLILIPGTLAIAFSMALVPLVTAAYVRGEREQVKRQLNDVFQILLFLTIPACIGIALLARPLFTVFFTASSDGTALLQFFAPFAILFSLFSVAAAVLQGIDEQRFTVLGLLLGLLTKSVLQMPLIMLFEAKGSILATGLGYAVSCLFMIQIIKRYANFGFGLIARRATLFVFFNACNVSCCATLLLSAFDSARSRPEAYGLFPCCDLWRCWCISLRIHGVQTSFIGQTIWTARQTDARKIWYQIRKARPPRAVLFA</sequence>
<dbReference type="InterPro" id="IPR050833">
    <property type="entry name" value="Poly_Biosynth_Transport"/>
</dbReference>
<evidence type="ECO:0000256" key="5">
    <source>
        <dbReference type="ARBA" id="ARBA00023136"/>
    </source>
</evidence>
<feature type="transmembrane region" description="Helical" evidence="6">
    <location>
        <begin position="461"/>
        <end position="483"/>
    </location>
</feature>
<dbReference type="PIRSF" id="PIRSF038958">
    <property type="entry name" value="PG_synth_SpoVB"/>
    <property type="match status" value="1"/>
</dbReference>
<dbReference type="PANTHER" id="PTHR30250:SF21">
    <property type="entry name" value="LIPID II FLIPPASE MURJ"/>
    <property type="match status" value="1"/>
</dbReference>
<dbReference type="EMBL" id="AODF01000009">
    <property type="protein sequence ID" value="EUJ32848.1"/>
    <property type="molecule type" value="Genomic_DNA"/>
</dbReference>
<comment type="caution">
    <text evidence="7">The sequence shown here is derived from an EMBL/GenBank/DDBJ whole genome shotgun (WGS) entry which is preliminary data.</text>
</comment>
<feature type="transmembrane region" description="Helical" evidence="6">
    <location>
        <begin position="190"/>
        <end position="215"/>
    </location>
</feature>
<evidence type="ECO:0000256" key="1">
    <source>
        <dbReference type="ARBA" id="ARBA00004651"/>
    </source>
</evidence>
<feature type="transmembrane region" description="Helical" evidence="6">
    <location>
        <begin position="428"/>
        <end position="449"/>
    </location>
</feature>
<evidence type="ECO:0000256" key="2">
    <source>
        <dbReference type="ARBA" id="ARBA00022475"/>
    </source>
</evidence>
<proteinExistence type="predicted"/>
<feature type="transmembrane region" description="Helical" evidence="6">
    <location>
        <begin position="166"/>
        <end position="184"/>
    </location>
</feature>
<feature type="transmembrane region" description="Helical" evidence="6">
    <location>
        <begin position="46"/>
        <end position="66"/>
    </location>
</feature>
<feature type="transmembrane region" description="Helical" evidence="6">
    <location>
        <begin position="243"/>
        <end position="263"/>
    </location>
</feature>
<comment type="subcellular location">
    <subcellularLocation>
        <location evidence="1">Cell membrane</location>
        <topology evidence="1">Multi-pass membrane protein</topology>
    </subcellularLocation>
</comment>
<dbReference type="Pfam" id="PF01943">
    <property type="entry name" value="Polysacc_synt"/>
    <property type="match status" value="1"/>
</dbReference>
<evidence type="ECO:0000256" key="3">
    <source>
        <dbReference type="ARBA" id="ARBA00022692"/>
    </source>
</evidence>
<evidence type="ECO:0000313" key="7">
    <source>
        <dbReference type="EMBL" id="EUJ32848.1"/>
    </source>
</evidence>
<dbReference type="Proteomes" id="UP000019249">
    <property type="component" value="Unassembled WGS sequence"/>
</dbReference>
<evidence type="ECO:0000313" key="8">
    <source>
        <dbReference type="Proteomes" id="UP000019249"/>
    </source>
</evidence>
<dbReference type="InterPro" id="IPR024923">
    <property type="entry name" value="PG_synth_SpoVB"/>
</dbReference>
<gene>
    <name evidence="7" type="ORF">MFLO_06154</name>
</gene>
<keyword evidence="5 6" id="KW-0472">Membrane</keyword>
<dbReference type="CDD" id="cd13124">
    <property type="entry name" value="MATE_SpoVB_like"/>
    <property type="match status" value="1"/>
</dbReference>
<protein>
    <submittedName>
        <fullName evidence="7">Transporter</fullName>
    </submittedName>
</protein>
<keyword evidence="8" id="KW-1185">Reference proteome</keyword>
<feature type="transmembrane region" description="Helical" evidence="6">
    <location>
        <begin position="12"/>
        <end position="34"/>
    </location>
</feature>
<feature type="transmembrane region" description="Helical" evidence="6">
    <location>
        <begin position="297"/>
        <end position="322"/>
    </location>
</feature>
<organism evidence="7 8">
    <name type="scientific">Listeria floridensis FSL S10-1187</name>
    <dbReference type="NCBI Taxonomy" id="1265817"/>
    <lineage>
        <taxon>Bacteria</taxon>
        <taxon>Bacillati</taxon>
        <taxon>Bacillota</taxon>
        <taxon>Bacilli</taxon>
        <taxon>Bacillales</taxon>
        <taxon>Listeriaceae</taxon>
        <taxon>Listeria</taxon>
    </lineage>
</organism>
<dbReference type="InterPro" id="IPR002797">
    <property type="entry name" value="Polysacc_synth"/>
</dbReference>
<keyword evidence="2" id="KW-1003">Cell membrane</keyword>
<feature type="transmembrane region" description="Helical" evidence="6">
    <location>
        <begin position="373"/>
        <end position="394"/>
    </location>
</feature>
<accession>A0ABP3AZ72</accession>
<feature type="transmembrane region" description="Helical" evidence="6">
    <location>
        <begin position="127"/>
        <end position="145"/>
    </location>
</feature>
<reference evidence="7 8" key="1">
    <citation type="journal article" date="2014" name="Int. J. Syst. Evol. Microbiol.">
        <title>Listeria floridensis sp. nov., Listeria aquatica sp. nov., Listeria cornellensis sp. nov., Listeria riparia sp. nov. and Listeria grandensis sp. nov., from agricultural and natural environments.</title>
        <authorList>
            <person name="den Bakker H.C."/>
            <person name="Warchocki S."/>
            <person name="Wright E.M."/>
            <person name="Allred A.F."/>
            <person name="Ahlstrom C."/>
            <person name="Manuel C.S."/>
            <person name="Stasiewicz M.J."/>
            <person name="Burrell A."/>
            <person name="Roof S."/>
            <person name="Strawn L."/>
            <person name="Fortes E.D."/>
            <person name="Nightingale K.K."/>
            <person name="Kephart D."/>
            <person name="Wiedmann M."/>
        </authorList>
    </citation>
    <scope>NUCLEOTIDE SEQUENCE [LARGE SCALE GENOMIC DNA]</scope>
    <source>
        <strain evidence="7 8">FSL S10-1187</strain>
    </source>
</reference>
<keyword evidence="4 6" id="KW-1133">Transmembrane helix</keyword>
<dbReference type="PANTHER" id="PTHR30250">
    <property type="entry name" value="PST FAMILY PREDICTED COLANIC ACID TRANSPORTER"/>
    <property type="match status" value="1"/>
</dbReference>
<feature type="transmembrane region" description="Helical" evidence="6">
    <location>
        <begin position="334"/>
        <end position="353"/>
    </location>
</feature>
<name>A0ABP3AZ72_9LIST</name>
<feature type="transmembrane region" description="Helical" evidence="6">
    <location>
        <begin position="87"/>
        <end position="107"/>
    </location>
</feature>